<evidence type="ECO:0000256" key="2">
    <source>
        <dbReference type="RuleBase" id="RU000682"/>
    </source>
</evidence>
<gene>
    <name evidence="5" type="ORF">EYC80_006314</name>
</gene>
<dbReference type="InterPro" id="IPR009057">
    <property type="entry name" value="Homeodomain-like_sf"/>
</dbReference>
<organism evidence="5 6">
    <name type="scientific">Monilinia laxa</name>
    <name type="common">Brown rot fungus</name>
    <name type="synonym">Sclerotinia laxa</name>
    <dbReference type="NCBI Taxonomy" id="61186"/>
    <lineage>
        <taxon>Eukaryota</taxon>
        <taxon>Fungi</taxon>
        <taxon>Dikarya</taxon>
        <taxon>Ascomycota</taxon>
        <taxon>Pezizomycotina</taxon>
        <taxon>Leotiomycetes</taxon>
        <taxon>Helotiales</taxon>
        <taxon>Sclerotiniaceae</taxon>
        <taxon>Monilinia</taxon>
    </lineage>
</organism>
<sequence>MPKDAQHTAWLDAAYLTFPATAKPWQGRTKHFADACNAAHLPVTAQGVDGVDSQIVGRHFSECRAKAANIPRAVRMTLEQNDVLQEAYNLEPYPSSGARMLIMQQTGLDYKQVKHWYEQKAKVLRKQSGVSARHTASNRYATQMWREYNKDERGYAEKLRNGSICPVTGNDLTQQGLQNNISAHSTVNNSNAHAVQQNLGYVGNDMTFGIGPQPVQHLQQAGYYPMPSQTSNQMNQHGLSGLHNTQNYMQMQAQNQANNMPPYQINTMPPPQINNTPSIPMNNMPPHHGIYPIADIFGVGPDHPGYDLQQAAYPGSNMPNNRGLNANPAYQNHSHQPLSNHQYGNTSANHQSALPGDSFAAQNFPAPEQPQDQRRDPVNIPRVEYRSTNKLPRQKPESVAPSRKRTLVIDEDDVEDTPRPEKRHRRMAPAQKLPLAPSESEMTNARPFSESNQAISHEELGATPRKRRVASVKNKTAKDGQSAKQSRSRRNMKPLPTVEYQRRHELNFDLGEEHTNGAVDTAVESGYSSLDSFDWSHGSDNLQLANQNGNAGGNAENTSQASNISPIIPAEMIDPSLEDFEALRNEQPISNTASNATGISGNSPPGIAYSNWNAAHMQEADSSTIFARSTGPAAESMHSEDGEFDLDAGDYSVELPAQELSLPENLTLPQPESQYPELPLDHLTNEQELANADNFLLPSQIMTSTHNLRPVDDFNYDEALAEFNFQLNGGRDYILGAENRET</sequence>
<dbReference type="OrthoDB" id="3544959at2759"/>
<dbReference type="AlphaFoldDB" id="A0A5N6KIE0"/>
<evidence type="ECO:0000313" key="6">
    <source>
        <dbReference type="Proteomes" id="UP000326757"/>
    </source>
</evidence>
<feature type="compositionally biased region" description="Polar residues" evidence="3">
    <location>
        <begin position="317"/>
        <end position="352"/>
    </location>
</feature>
<dbReference type="SUPFAM" id="SSF46689">
    <property type="entry name" value="Homeodomain-like"/>
    <property type="match status" value="1"/>
</dbReference>
<name>A0A5N6KIE0_MONLA</name>
<dbReference type="Proteomes" id="UP000326757">
    <property type="component" value="Unassembled WGS sequence"/>
</dbReference>
<keyword evidence="6" id="KW-1185">Reference proteome</keyword>
<comment type="subcellular location">
    <subcellularLocation>
        <location evidence="1 2">Nucleus</location>
    </subcellularLocation>
</comment>
<reference evidence="5 6" key="1">
    <citation type="submission" date="2019-06" db="EMBL/GenBank/DDBJ databases">
        <title>Genome Sequence of the Brown Rot Fungal Pathogen Monilinia laxa.</title>
        <authorList>
            <person name="De Miccolis Angelini R.M."/>
            <person name="Landi L."/>
            <person name="Abate D."/>
            <person name="Pollastro S."/>
            <person name="Romanazzi G."/>
            <person name="Faretra F."/>
        </authorList>
    </citation>
    <scope>NUCLEOTIDE SEQUENCE [LARGE SCALE GENOMIC DNA]</scope>
    <source>
        <strain evidence="5 6">Mlax316</strain>
    </source>
</reference>
<proteinExistence type="predicted"/>
<feature type="domain" description="Homeobox" evidence="4">
    <location>
        <begin position="75"/>
        <end position="127"/>
    </location>
</feature>
<keyword evidence="1 2" id="KW-0539">Nucleus</keyword>
<dbReference type="GO" id="GO:0003677">
    <property type="term" value="F:DNA binding"/>
    <property type="evidence" value="ECO:0007669"/>
    <property type="project" value="UniProtKB-UniRule"/>
</dbReference>
<evidence type="ECO:0000313" key="5">
    <source>
        <dbReference type="EMBL" id="KAB8303009.1"/>
    </source>
</evidence>
<evidence type="ECO:0000256" key="1">
    <source>
        <dbReference type="PROSITE-ProRule" id="PRU00108"/>
    </source>
</evidence>
<dbReference type="InterPro" id="IPR001356">
    <property type="entry name" value="HD"/>
</dbReference>
<accession>A0A5N6KIE0</accession>
<keyword evidence="1 2" id="KW-0238">DNA-binding</keyword>
<feature type="region of interest" description="Disordered" evidence="3">
    <location>
        <begin position="305"/>
        <end position="493"/>
    </location>
</feature>
<dbReference type="GO" id="GO:0005634">
    <property type="term" value="C:nucleus"/>
    <property type="evidence" value="ECO:0007669"/>
    <property type="project" value="UniProtKB-SubCell"/>
</dbReference>
<keyword evidence="1 2" id="KW-0371">Homeobox</keyword>
<evidence type="ECO:0000256" key="3">
    <source>
        <dbReference type="SAM" id="MobiDB-lite"/>
    </source>
</evidence>
<protein>
    <recommendedName>
        <fullName evidence="4">Homeobox domain-containing protein</fullName>
    </recommendedName>
</protein>
<feature type="compositionally biased region" description="Low complexity" evidence="3">
    <location>
        <begin position="541"/>
        <end position="555"/>
    </location>
</feature>
<evidence type="ECO:0000259" key="4">
    <source>
        <dbReference type="PROSITE" id="PS50071"/>
    </source>
</evidence>
<feature type="DNA-binding region" description="Homeobox" evidence="1">
    <location>
        <begin position="77"/>
        <end position="128"/>
    </location>
</feature>
<comment type="caution">
    <text evidence="5">The sequence shown here is derived from an EMBL/GenBank/DDBJ whole genome shotgun (WGS) entry which is preliminary data.</text>
</comment>
<dbReference type="EMBL" id="VIGI01000003">
    <property type="protein sequence ID" value="KAB8303009.1"/>
    <property type="molecule type" value="Genomic_DNA"/>
</dbReference>
<dbReference type="Pfam" id="PF00046">
    <property type="entry name" value="Homeodomain"/>
    <property type="match status" value="1"/>
</dbReference>
<dbReference type="CDD" id="cd00086">
    <property type="entry name" value="homeodomain"/>
    <property type="match status" value="1"/>
</dbReference>
<dbReference type="Gene3D" id="1.10.10.60">
    <property type="entry name" value="Homeodomain-like"/>
    <property type="match status" value="1"/>
</dbReference>
<dbReference type="PROSITE" id="PS50071">
    <property type="entry name" value="HOMEOBOX_2"/>
    <property type="match status" value="1"/>
</dbReference>
<dbReference type="SMART" id="SM00389">
    <property type="entry name" value="HOX"/>
    <property type="match status" value="1"/>
</dbReference>
<feature type="region of interest" description="Disordered" evidence="3">
    <location>
        <begin position="541"/>
        <end position="561"/>
    </location>
</feature>
<feature type="compositionally biased region" description="Basic and acidic residues" evidence="3">
    <location>
        <begin position="371"/>
        <end position="387"/>
    </location>
</feature>